<feature type="transmembrane region" description="Helical" evidence="1">
    <location>
        <begin position="30"/>
        <end position="49"/>
    </location>
</feature>
<comment type="caution">
    <text evidence="2">The sequence shown here is derived from an EMBL/GenBank/DDBJ whole genome shotgun (WGS) entry which is preliminary data.</text>
</comment>
<accession>A0A2I0QR61</accession>
<keyword evidence="3" id="KW-1185">Reference proteome</keyword>
<keyword evidence="1" id="KW-0472">Membrane</keyword>
<sequence>MLKGPLLMAIGPGLLAILITWILGKFKLPVYVRIIPGILALFGAFYIAYNGYVNIRGFEGGAHLFLAFFLFMFATIALLMGINHRKIEEVVDDYKEGELHEKS</sequence>
<keyword evidence="1" id="KW-0812">Transmembrane</keyword>
<proteinExistence type="predicted"/>
<dbReference type="AlphaFoldDB" id="A0A2I0QR61"/>
<feature type="transmembrane region" description="Helical" evidence="1">
    <location>
        <begin position="6"/>
        <end position="23"/>
    </location>
</feature>
<evidence type="ECO:0000313" key="3">
    <source>
        <dbReference type="Proteomes" id="UP000243524"/>
    </source>
</evidence>
<dbReference type="OrthoDB" id="2742590at2"/>
<evidence type="ECO:0000256" key="1">
    <source>
        <dbReference type="SAM" id="Phobius"/>
    </source>
</evidence>
<feature type="transmembrane region" description="Helical" evidence="1">
    <location>
        <begin position="61"/>
        <end position="82"/>
    </location>
</feature>
<dbReference type="Proteomes" id="UP000243524">
    <property type="component" value="Unassembled WGS sequence"/>
</dbReference>
<dbReference type="RefSeq" id="WP_101332571.1">
    <property type="nucleotide sequence ID" value="NZ_PJNH01000004.1"/>
</dbReference>
<reference evidence="2 3" key="1">
    <citation type="submission" date="2017-06" db="EMBL/GenBank/DDBJ databases">
        <title>the draft geome sequence of Illustriluteabacillus marina B3227.</title>
        <authorList>
            <person name="He R.-H."/>
            <person name="Du Z.-J."/>
        </authorList>
    </citation>
    <scope>NUCLEOTIDE SEQUENCE [LARGE SCALE GENOMIC DNA]</scope>
    <source>
        <strain evidence="2 3">B3227</strain>
    </source>
</reference>
<protein>
    <submittedName>
        <fullName evidence="2">Uncharacterized protein</fullName>
    </submittedName>
</protein>
<evidence type="ECO:0000313" key="2">
    <source>
        <dbReference type="EMBL" id="PKR76821.1"/>
    </source>
</evidence>
<gene>
    <name evidence="2" type="ORF">CEY16_13475</name>
</gene>
<name>A0A2I0QR61_9BACI</name>
<keyword evidence="1" id="KW-1133">Transmembrane helix</keyword>
<dbReference type="EMBL" id="PJNH01000004">
    <property type="protein sequence ID" value="PKR76821.1"/>
    <property type="molecule type" value="Genomic_DNA"/>
</dbReference>
<organism evidence="2 3">
    <name type="scientific">Halalkalibacillus sediminis</name>
    <dbReference type="NCBI Taxonomy" id="2018042"/>
    <lineage>
        <taxon>Bacteria</taxon>
        <taxon>Bacillati</taxon>
        <taxon>Bacillota</taxon>
        <taxon>Bacilli</taxon>
        <taxon>Bacillales</taxon>
        <taxon>Bacillaceae</taxon>
        <taxon>Halalkalibacillus</taxon>
    </lineage>
</organism>